<dbReference type="CDD" id="cd01995">
    <property type="entry name" value="QueC-like"/>
    <property type="match status" value="1"/>
</dbReference>
<dbReference type="UniPathway" id="UPA00391"/>
<dbReference type="Proteomes" id="UP000091929">
    <property type="component" value="Unassembled WGS sequence"/>
</dbReference>
<accession>A0A150J1Z5</accession>
<evidence type="ECO:0000313" key="15">
    <source>
        <dbReference type="Proteomes" id="UP000091929"/>
    </source>
</evidence>
<gene>
    <name evidence="11" type="primary">queC</name>
    <name evidence="12" type="ORF">APG10_00102</name>
    <name evidence="13" type="ORF">APG11_01421</name>
    <name evidence="14" type="ORF">APG12_00155</name>
</gene>
<dbReference type="NCBIfam" id="TIGR00364">
    <property type="entry name" value="7-cyano-7-deazaguanine synthase QueC"/>
    <property type="match status" value="1"/>
</dbReference>
<evidence type="ECO:0000256" key="3">
    <source>
        <dbReference type="ARBA" id="ARBA00022723"/>
    </source>
</evidence>
<keyword evidence="2 11" id="KW-0436">Ligase</keyword>
<dbReference type="SUPFAM" id="SSF52402">
    <property type="entry name" value="Adenine nucleotide alpha hydrolases-like"/>
    <property type="match status" value="1"/>
</dbReference>
<evidence type="ECO:0000256" key="10">
    <source>
        <dbReference type="ARBA" id="ARBA00047890"/>
    </source>
</evidence>
<evidence type="ECO:0000313" key="16">
    <source>
        <dbReference type="Proteomes" id="UP000092401"/>
    </source>
</evidence>
<dbReference type="HAMAP" id="MF_01633">
    <property type="entry name" value="QueC"/>
    <property type="match status" value="1"/>
</dbReference>
<name>A0A150IQG5_9EURY</name>
<keyword evidence="4 11" id="KW-0547">Nucleotide-binding</keyword>
<evidence type="ECO:0000256" key="1">
    <source>
        <dbReference type="ARBA" id="ARBA00005061"/>
    </source>
</evidence>
<dbReference type="InterPro" id="IPR018317">
    <property type="entry name" value="QueC"/>
</dbReference>
<evidence type="ECO:0000256" key="8">
    <source>
        <dbReference type="ARBA" id="ARBA00037993"/>
    </source>
</evidence>
<dbReference type="GO" id="GO:0008270">
    <property type="term" value="F:zinc ion binding"/>
    <property type="evidence" value="ECO:0007669"/>
    <property type="project" value="UniProtKB-UniRule"/>
</dbReference>
<reference evidence="15 16" key="1">
    <citation type="journal article" date="2016" name="ISME J.">
        <title>Chasing the elusive Euryarchaeota class WSA2: genomes reveal a uniquely fastidious methyl-reducing methanogen.</title>
        <authorList>
            <person name="Nobu M.K."/>
            <person name="Narihiro T."/>
            <person name="Kuroda K."/>
            <person name="Mei R."/>
            <person name="Liu W.T."/>
        </authorList>
    </citation>
    <scope>NUCLEOTIDE SEQUENCE [LARGE SCALE GENOMIC DNA]</scope>
    <source>
        <strain evidence="12">B03fssc0709_Meth_Bin005</strain>
        <strain evidence="13">B15fssc0709_Meth_Bin003</strain>
        <strain evidence="14">BMIXfssc0709_Meth_Bin006</strain>
    </source>
</reference>
<dbReference type="PANTHER" id="PTHR42914:SF1">
    <property type="entry name" value="7-CYANO-7-DEAZAGUANINE SYNTHASE"/>
    <property type="match status" value="1"/>
</dbReference>
<dbReference type="Gene3D" id="3.40.50.620">
    <property type="entry name" value="HUPs"/>
    <property type="match status" value="1"/>
</dbReference>
<accession>A0A150IQG5</accession>
<dbReference type="GO" id="GO:0016879">
    <property type="term" value="F:ligase activity, forming carbon-nitrogen bonds"/>
    <property type="evidence" value="ECO:0007669"/>
    <property type="project" value="UniProtKB-UniRule"/>
</dbReference>
<sequence>MKSAVVLLSGGMDSAVCAAIAKNEGFNLFVLHVNYGQRTKIKEYSCAKELSLFYNALDFKVINLDFLKEIGGSGLTDNSIELPKTETEGIPPSYVPFRNSILLSLATAWAEVVGAEAIYYGANSIDFSGYPDCRPLFFEAFQKLIDAGTKDETKIKLKTPLAYMSKSDIVKKGVDLNVPFERTWSCYTENDKACGLCDSCRLRLKGFQEAGEKDPIKYS</sequence>
<dbReference type="Pfam" id="PF06508">
    <property type="entry name" value="QueC"/>
    <property type="match status" value="1"/>
</dbReference>
<evidence type="ECO:0000256" key="6">
    <source>
        <dbReference type="ARBA" id="ARBA00022840"/>
    </source>
</evidence>
<dbReference type="PANTHER" id="PTHR42914">
    <property type="entry name" value="7-CYANO-7-DEAZAGUANINE SYNTHASE"/>
    <property type="match status" value="1"/>
</dbReference>
<feature type="binding site" evidence="11">
    <location>
        <position position="200"/>
    </location>
    <ligand>
        <name>Zn(2+)</name>
        <dbReference type="ChEBI" id="CHEBI:29105"/>
    </ligand>
</feature>
<dbReference type="PATRIC" id="fig|1706437.3.peg.1429"/>
<evidence type="ECO:0000313" key="14">
    <source>
        <dbReference type="EMBL" id="KYC51230.1"/>
    </source>
</evidence>
<dbReference type="Proteomes" id="UP000092401">
    <property type="component" value="Unassembled WGS sequence"/>
</dbReference>
<feature type="binding site" evidence="11">
    <location>
        <position position="194"/>
    </location>
    <ligand>
        <name>Zn(2+)</name>
        <dbReference type="ChEBI" id="CHEBI:29105"/>
    </ligand>
</feature>
<protein>
    <recommendedName>
        <fullName evidence="9 11">7-cyano-7-deazaguanine synthase</fullName>
        <ecNumber evidence="9 11">6.3.4.20</ecNumber>
    </recommendedName>
    <alternativeName>
        <fullName evidence="11">7-cyano-7-carbaguanine synthase</fullName>
    </alternativeName>
    <alternativeName>
        <fullName evidence="11">Archaeosine biosynthesis protein QueC</fullName>
    </alternativeName>
    <alternativeName>
        <fullName evidence="11">PreQ(0) synthase</fullName>
    </alternativeName>
</protein>
<keyword evidence="6 11" id="KW-0067">ATP-binding</keyword>
<comment type="caution">
    <text evidence="13">The sequence shown here is derived from an EMBL/GenBank/DDBJ whole genome shotgun (WGS) entry which is preliminary data.</text>
</comment>
<comment type="pathway">
    <text evidence="1 11">Purine metabolism; 7-cyano-7-deazaguanine biosynthesis.</text>
</comment>
<dbReference type="PATRIC" id="fig|1706438.3.peg.155"/>
<evidence type="ECO:0000256" key="7">
    <source>
        <dbReference type="ARBA" id="ARBA00037768"/>
    </source>
</evidence>
<dbReference type="InterPro" id="IPR014729">
    <property type="entry name" value="Rossmann-like_a/b/a_fold"/>
</dbReference>
<evidence type="ECO:0000256" key="11">
    <source>
        <dbReference type="HAMAP-Rule" id="MF_01633"/>
    </source>
</evidence>
<proteinExistence type="inferred from homology"/>
<comment type="catalytic activity">
    <reaction evidence="10 11">
        <text>7-carboxy-7-carbaguanine + NH4(+) + 2 ATP = 7-cyano-7-carbaguanine + 2 AMP + 2 diphosphate + 2 H(+)</text>
        <dbReference type="Rhea" id="RHEA:27982"/>
        <dbReference type="ChEBI" id="CHEBI:15378"/>
        <dbReference type="ChEBI" id="CHEBI:28938"/>
        <dbReference type="ChEBI" id="CHEBI:30616"/>
        <dbReference type="ChEBI" id="CHEBI:33019"/>
        <dbReference type="ChEBI" id="CHEBI:45075"/>
        <dbReference type="ChEBI" id="CHEBI:61036"/>
        <dbReference type="ChEBI" id="CHEBI:456215"/>
        <dbReference type="EC" id="6.3.4.20"/>
    </reaction>
</comment>
<feature type="binding site" evidence="11">
    <location>
        <position position="197"/>
    </location>
    <ligand>
        <name>Zn(2+)</name>
        <dbReference type="ChEBI" id="CHEBI:29105"/>
    </ligand>
</feature>
<comment type="function">
    <text evidence="7 11">Catalyzes the ATP-dependent conversion of 7-carboxy-7-deazaguanine (CDG) to 7-cyano-7-deazaguanine (preQ(0)).</text>
</comment>
<organism evidence="13 15">
    <name type="scientific">Candidatus Methanofastidiosum methylothiophilum</name>
    <dbReference type="NCBI Taxonomy" id="1705564"/>
    <lineage>
        <taxon>Archaea</taxon>
        <taxon>Methanobacteriati</taxon>
        <taxon>Methanobacteriota</taxon>
        <taxon>Stenosarchaea group</taxon>
        <taxon>Candidatus Methanofastidiosia</taxon>
        <taxon>Candidatus Methanofastidiosales</taxon>
        <taxon>Candidatus Methanofastidiosaceae</taxon>
        <taxon>Candidatus Methanofastidiosum</taxon>
    </lineage>
</organism>
<feature type="binding site" evidence="11">
    <location>
        <position position="186"/>
    </location>
    <ligand>
        <name>Zn(2+)</name>
        <dbReference type="ChEBI" id="CHEBI:29105"/>
    </ligand>
</feature>
<accession>A0A150IMT8</accession>
<evidence type="ECO:0000256" key="4">
    <source>
        <dbReference type="ARBA" id="ARBA00022741"/>
    </source>
</evidence>
<dbReference type="Proteomes" id="UP000092403">
    <property type="component" value="Unassembled WGS sequence"/>
</dbReference>
<evidence type="ECO:0000256" key="2">
    <source>
        <dbReference type="ARBA" id="ARBA00022598"/>
    </source>
</evidence>
<dbReference type="EMBL" id="LNGE01000002">
    <property type="protein sequence ID" value="KYC46232.1"/>
    <property type="molecule type" value="Genomic_DNA"/>
</dbReference>
<evidence type="ECO:0000313" key="12">
    <source>
        <dbReference type="EMBL" id="KYC46232.1"/>
    </source>
</evidence>
<dbReference type="AlphaFoldDB" id="A0A150IQG5"/>
<evidence type="ECO:0000313" key="13">
    <source>
        <dbReference type="EMBL" id="KYC47112.1"/>
    </source>
</evidence>
<comment type="similarity">
    <text evidence="8 11">Belongs to the QueC family.</text>
</comment>
<keyword evidence="3 11" id="KW-0479">Metal-binding</keyword>
<dbReference type="EMBL" id="LNGF01000033">
    <property type="protein sequence ID" value="KYC47112.1"/>
    <property type="molecule type" value="Genomic_DNA"/>
</dbReference>
<dbReference type="EC" id="6.3.4.20" evidence="9 11"/>
<dbReference type="GO" id="GO:0005524">
    <property type="term" value="F:ATP binding"/>
    <property type="evidence" value="ECO:0007669"/>
    <property type="project" value="UniProtKB-UniRule"/>
</dbReference>
<evidence type="ECO:0000256" key="5">
    <source>
        <dbReference type="ARBA" id="ARBA00022833"/>
    </source>
</evidence>
<dbReference type="PIRSF" id="PIRSF006293">
    <property type="entry name" value="ExsB"/>
    <property type="match status" value="1"/>
</dbReference>
<evidence type="ECO:0000256" key="9">
    <source>
        <dbReference type="ARBA" id="ARBA00039149"/>
    </source>
</evidence>
<dbReference type="PATRIC" id="fig|1706436.3.peg.101"/>
<keyword evidence="5 11" id="KW-0862">Zinc</keyword>
<feature type="binding site" evidence="11">
    <location>
        <begin position="8"/>
        <end position="18"/>
    </location>
    <ligand>
        <name>ATP</name>
        <dbReference type="ChEBI" id="CHEBI:30616"/>
    </ligand>
</feature>
<dbReference type="EMBL" id="LNJC01000002">
    <property type="protein sequence ID" value="KYC51230.1"/>
    <property type="molecule type" value="Genomic_DNA"/>
</dbReference>
<comment type="cofactor">
    <cofactor evidence="11">
        <name>Zn(2+)</name>
        <dbReference type="ChEBI" id="CHEBI:29105"/>
    </cofactor>
    <text evidence="11">Binds 1 zinc ion per subunit.</text>
</comment>